<gene>
    <name evidence="7 11" type="primary">gcvT</name>
    <name evidence="11" type="ORF">HF295_01025</name>
</gene>
<dbReference type="PANTHER" id="PTHR43757">
    <property type="entry name" value="AMINOMETHYLTRANSFERASE"/>
    <property type="match status" value="1"/>
</dbReference>
<feature type="domain" description="GCVT N-terminal" evidence="9">
    <location>
        <begin position="9"/>
        <end position="260"/>
    </location>
</feature>
<keyword evidence="4 7" id="KW-0808">Transferase</keyword>
<dbReference type="RefSeq" id="WP_312031988.1">
    <property type="nucleotide sequence ID" value="NZ_CP051151.1"/>
</dbReference>
<dbReference type="InterPro" id="IPR022903">
    <property type="entry name" value="GcvT_bac"/>
</dbReference>
<dbReference type="FunFam" id="3.30.70.1400:FF:000001">
    <property type="entry name" value="Aminomethyltransferase"/>
    <property type="match status" value="1"/>
</dbReference>
<comment type="similarity">
    <text evidence="1 7">Belongs to the GcvT family.</text>
</comment>
<dbReference type="Gene3D" id="3.30.70.1400">
    <property type="entry name" value="Aminomethyltransferase beta-barrel domains"/>
    <property type="match status" value="1"/>
</dbReference>
<dbReference type="Pfam" id="PF08669">
    <property type="entry name" value="GCV_T_C"/>
    <property type="match status" value="1"/>
</dbReference>
<reference evidence="11 12" key="1">
    <citation type="submission" date="2020-04" db="EMBL/GenBank/DDBJ databases">
        <authorList>
            <person name="Zheng R.K."/>
            <person name="Sun C.M."/>
        </authorList>
    </citation>
    <scope>NUCLEOTIDE SEQUENCE [LARGE SCALE GENOMIC DNA]</scope>
    <source>
        <strain evidence="12">zrk29</strain>
    </source>
</reference>
<dbReference type="AlphaFoldDB" id="A0A7L6N2Q8"/>
<protein>
    <recommendedName>
        <fullName evidence="2 7">Aminomethyltransferase</fullName>
        <ecNumber evidence="2 7">2.1.2.10</ecNumber>
    </recommendedName>
    <alternativeName>
        <fullName evidence="5 7">Glycine cleavage system T protein</fullName>
    </alternativeName>
</protein>
<evidence type="ECO:0000313" key="11">
    <source>
        <dbReference type="EMBL" id="QLY39517.1"/>
    </source>
</evidence>
<dbReference type="GO" id="GO:0004047">
    <property type="term" value="F:aminomethyltransferase activity"/>
    <property type="evidence" value="ECO:0007669"/>
    <property type="project" value="UniProtKB-UniRule"/>
</dbReference>
<dbReference type="NCBIfam" id="NF001567">
    <property type="entry name" value="PRK00389.1"/>
    <property type="match status" value="1"/>
</dbReference>
<evidence type="ECO:0000256" key="7">
    <source>
        <dbReference type="HAMAP-Rule" id="MF_00259"/>
    </source>
</evidence>
<keyword evidence="11" id="KW-0489">Methyltransferase</keyword>
<accession>A0A7L6N2Q8</accession>
<keyword evidence="12" id="KW-1185">Reference proteome</keyword>
<sequence>MSEVKKTPLHQAHLNLKAKMVEFAGFDMPISYTSIKEEHEAVRNNVGMFDVSHMGEILCEGKDAEKFVEYMFTNDVQSLMVGQIAYGMLLYPQGTVVDDLLVYKISKERFFLVVNASNIDKDYQHLIQYSKDFDVLITNLSEVYAEIAVQGPKTENTIKTLLDIDLSGLEFFHFIQVKYHDHNLLISRTGYTGEDGFEIYGDSVIIQKLWDTFIEGGIMPCGLGCRDTLRFEANLPLYGHEISQDITPLEAGLKYFVKIDSHLDFLGKEYLMNHDVKRRVVGLELDQKSIPREGYKVYKDDEEIGYITTGYLSISTGKPIALAMVNRPHTKQGTKVSVQIRNKMFTGFIRDKKFLKDRK</sequence>
<dbReference type="SUPFAM" id="SSF103025">
    <property type="entry name" value="Folate-binding domain"/>
    <property type="match status" value="1"/>
</dbReference>
<dbReference type="EMBL" id="CP051151">
    <property type="protein sequence ID" value="QLY39517.1"/>
    <property type="molecule type" value="Genomic_DNA"/>
</dbReference>
<evidence type="ECO:0000256" key="8">
    <source>
        <dbReference type="PIRSR" id="PIRSR006487-1"/>
    </source>
</evidence>
<organism evidence="11 12">
    <name type="scientific">Hujiaoplasma nucleasis</name>
    <dbReference type="NCBI Taxonomy" id="2725268"/>
    <lineage>
        <taxon>Bacteria</taxon>
        <taxon>Bacillati</taxon>
        <taxon>Mycoplasmatota</taxon>
        <taxon>Mollicutes</taxon>
        <taxon>Candidatus Izemoplasmatales</taxon>
        <taxon>Hujiaoplasmataceae</taxon>
        <taxon>Hujiaoplasma</taxon>
    </lineage>
</organism>
<dbReference type="EC" id="2.1.2.10" evidence="2 7"/>
<evidence type="ECO:0000256" key="1">
    <source>
        <dbReference type="ARBA" id="ARBA00008609"/>
    </source>
</evidence>
<dbReference type="Pfam" id="PF01571">
    <property type="entry name" value="GCV_T"/>
    <property type="match status" value="1"/>
</dbReference>
<dbReference type="InterPro" id="IPR013977">
    <property type="entry name" value="GcvT_C"/>
</dbReference>
<comment type="catalytic activity">
    <reaction evidence="6 7">
        <text>N(6)-[(R)-S(8)-aminomethyldihydrolipoyl]-L-lysyl-[protein] + (6S)-5,6,7,8-tetrahydrofolate = N(6)-[(R)-dihydrolipoyl]-L-lysyl-[protein] + (6R)-5,10-methylene-5,6,7,8-tetrahydrofolate + NH4(+)</text>
        <dbReference type="Rhea" id="RHEA:16945"/>
        <dbReference type="Rhea" id="RHEA-COMP:10475"/>
        <dbReference type="Rhea" id="RHEA-COMP:10492"/>
        <dbReference type="ChEBI" id="CHEBI:15636"/>
        <dbReference type="ChEBI" id="CHEBI:28938"/>
        <dbReference type="ChEBI" id="CHEBI:57453"/>
        <dbReference type="ChEBI" id="CHEBI:83100"/>
        <dbReference type="ChEBI" id="CHEBI:83143"/>
        <dbReference type="EC" id="2.1.2.10"/>
    </reaction>
</comment>
<dbReference type="InterPro" id="IPR028896">
    <property type="entry name" value="GcvT/YgfZ/DmdA"/>
</dbReference>
<dbReference type="InterPro" id="IPR006223">
    <property type="entry name" value="GcvT"/>
</dbReference>
<dbReference type="Proteomes" id="UP000512167">
    <property type="component" value="Chromosome"/>
</dbReference>
<dbReference type="PANTHER" id="PTHR43757:SF2">
    <property type="entry name" value="AMINOMETHYLTRANSFERASE, MITOCHONDRIAL"/>
    <property type="match status" value="1"/>
</dbReference>
<dbReference type="InterPro" id="IPR029043">
    <property type="entry name" value="GcvT/YgfZ_C"/>
</dbReference>
<evidence type="ECO:0000313" key="12">
    <source>
        <dbReference type="Proteomes" id="UP000512167"/>
    </source>
</evidence>
<dbReference type="NCBIfam" id="TIGR00528">
    <property type="entry name" value="gcvT"/>
    <property type="match status" value="1"/>
</dbReference>
<dbReference type="GO" id="GO:0005829">
    <property type="term" value="C:cytosol"/>
    <property type="evidence" value="ECO:0007669"/>
    <property type="project" value="TreeGrafter"/>
</dbReference>
<dbReference type="Gene3D" id="4.10.1250.10">
    <property type="entry name" value="Aminomethyltransferase fragment"/>
    <property type="match status" value="1"/>
</dbReference>
<evidence type="ECO:0000256" key="6">
    <source>
        <dbReference type="ARBA" id="ARBA00047665"/>
    </source>
</evidence>
<comment type="subunit">
    <text evidence="7">The glycine cleavage system is composed of four proteins: P, T, L and H.</text>
</comment>
<evidence type="ECO:0000259" key="10">
    <source>
        <dbReference type="Pfam" id="PF08669"/>
    </source>
</evidence>
<dbReference type="GO" id="GO:0008168">
    <property type="term" value="F:methyltransferase activity"/>
    <property type="evidence" value="ECO:0007669"/>
    <property type="project" value="UniProtKB-KW"/>
</dbReference>
<evidence type="ECO:0000256" key="2">
    <source>
        <dbReference type="ARBA" id="ARBA00012616"/>
    </source>
</evidence>
<dbReference type="GO" id="GO:0008483">
    <property type="term" value="F:transaminase activity"/>
    <property type="evidence" value="ECO:0007669"/>
    <property type="project" value="UniProtKB-KW"/>
</dbReference>
<dbReference type="InterPro" id="IPR027266">
    <property type="entry name" value="TrmE/GcvT-like"/>
</dbReference>
<evidence type="ECO:0000256" key="4">
    <source>
        <dbReference type="ARBA" id="ARBA00022679"/>
    </source>
</evidence>
<evidence type="ECO:0000256" key="5">
    <source>
        <dbReference type="ARBA" id="ARBA00031395"/>
    </source>
</evidence>
<feature type="binding site" evidence="8">
    <location>
        <position position="198"/>
    </location>
    <ligand>
        <name>substrate</name>
    </ligand>
</feature>
<dbReference type="KEGG" id="tbk:HF295_01025"/>
<dbReference type="GO" id="GO:0032259">
    <property type="term" value="P:methylation"/>
    <property type="evidence" value="ECO:0007669"/>
    <property type="project" value="UniProtKB-KW"/>
</dbReference>
<dbReference type="Gene3D" id="2.40.30.110">
    <property type="entry name" value="Aminomethyltransferase beta-barrel domains"/>
    <property type="match status" value="1"/>
</dbReference>
<feature type="domain" description="Aminomethyltransferase C-terminal" evidence="10">
    <location>
        <begin position="278"/>
        <end position="354"/>
    </location>
</feature>
<proteinExistence type="inferred from homology"/>
<dbReference type="PIRSF" id="PIRSF006487">
    <property type="entry name" value="GcvT"/>
    <property type="match status" value="1"/>
</dbReference>
<dbReference type="Gene3D" id="3.30.1360.120">
    <property type="entry name" value="Probable tRNA modification gtpase trme, domain 1"/>
    <property type="match status" value="1"/>
</dbReference>
<dbReference type="SUPFAM" id="SSF101790">
    <property type="entry name" value="Aminomethyltransferase beta-barrel domain"/>
    <property type="match status" value="1"/>
</dbReference>
<dbReference type="HAMAP" id="MF_00259">
    <property type="entry name" value="GcvT"/>
    <property type="match status" value="1"/>
</dbReference>
<name>A0A7L6N2Q8_9MOLU</name>
<evidence type="ECO:0000259" key="9">
    <source>
        <dbReference type="Pfam" id="PF01571"/>
    </source>
</evidence>
<dbReference type="InterPro" id="IPR006222">
    <property type="entry name" value="GCVT_N"/>
</dbReference>
<keyword evidence="3 7" id="KW-0032">Aminotransferase</keyword>
<dbReference type="GO" id="GO:0019464">
    <property type="term" value="P:glycine decarboxylation via glycine cleavage system"/>
    <property type="evidence" value="ECO:0007669"/>
    <property type="project" value="UniProtKB-UniRule"/>
</dbReference>
<dbReference type="GO" id="GO:0005960">
    <property type="term" value="C:glycine cleavage complex"/>
    <property type="evidence" value="ECO:0007669"/>
    <property type="project" value="InterPro"/>
</dbReference>
<evidence type="ECO:0000256" key="3">
    <source>
        <dbReference type="ARBA" id="ARBA00022576"/>
    </source>
</evidence>
<comment type="function">
    <text evidence="7">The glycine cleavage system catalyzes the degradation of glycine.</text>
</comment>